<name>A0A117MC63_9EURY</name>
<organism evidence="2 3">
    <name type="scientific">Methanothrix harundinacea</name>
    <dbReference type="NCBI Taxonomy" id="301375"/>
    <lineage>
        <taxon>Archaea</taxon>
        <taxon>Methanobacteriati</taxon>
        <taxon>Methanobacteriota</taxon>
        <taxon>Stenosarchaea group</taxon>
        <taxon>Methanomicrobia</taxon>
        <taxon>Methanotrichales</taxon>
        <taxon>Methanotrichaceae</taxon>
        <taxon>Methanothrix</taxon>
    </lineage>
</organism>
<comment type="caution">
    <text evidence="2">The sequence shown here is derived from an EMBL/GenBank/DDBJ whole genome shotgun (WGS) entry which is preliminary data.</text>
</comment>
<evidence type="ECO:0000313" key="1">
    <source>
        <dbReference type="EMBL" id="KUK43851.1"/>
    </source>
</evidence>
<sequence>MLTSDLLVVKTSKGKIEPVYALLDQDNLEIATSIIDVFQGHVGKTYGELAEELEGIEEINFRLIRGLAQILERRCVIKADSVIDPLAARKAIFEESKGFVTDGVERRRILDEVARKLSIEPADLEKALWADHEGNLVVKEFQTIAPEDLLKQYNLSLTQTLLFRATSMEIEIEDNFQAVFRKIKQLGLIYSIQDGKISLEGPTSLFKLTERYGSAFAKLLPTIMESSRWSLKANISRKTFKGKRIYEFSLDHTKSSIFGPESEPAEVGFDSVIEKEFYQLSFNDWRVRREPAVLEAGEYAFIPDFSLERNGARIYVEIVGFWTPEYLKHKIQKFNQLKERESMILLVNRNLSCTGSEFQSDNLLFYDKKIPHLDIIKILRRYEEEQQAEDIAKLKDIEISFGGGAEVVNLHEVAERYEAGLEAIKEVIREQNMPGYSLVGDQLVSIDVLDVIRNELSGITRHEDAVQIFKNHGIKAHGQALSLLGYKVKWTGLDPENAEIVET</sequence>
<dbReference type="AlphaFoldDB" id="A0A117MC63"/>
<dbReference type="InterPro" id="IPR008508">
    <property type="entry name" value="Bax1"/>
</dbReference>
<dbReference type="EMBL" id="LGFT01000044">
    <property type="protein sequence ID" value="KUK43851.1"/>
    <property type="molecule type" value="Genomic_DNA"/>
</dbReference>
<evidence type="ECO:0008006" key="5">
    <source>
        <dbReference type="Google" id="ProtNLM"/>
    </source>
</evidence>
<evidence type="ECO:0000313" key="2">
    <source>
        <dbReference type="EMBL" id="KUK95980.1"/>
    </source>
</evidence>
<gene>
    <name evidence="1" type="ORF">XD72_1751</name>
    <name evidence="2" type="ORF">XE07_1416</name>
</gene>
<accession>A0A117MC63</accession>
<evidence type="ECO:0000313" key="4">
    <source>
        <dbReference type="Proteomes" id="UP000057043"/>
    </source>
</evidence>
<dbReference type="PANTHER" id="PTHR39640">
    <property type="entry name" value="VNG6129C"/>
    <property type="match status" value="1"/>
</dbReference>
<dbReference type="PANTHER" id="PTHR39640:SF1">
    <property type="entry name" value="DUF790 FAMILY PROTEIN"/>
    <property type="match status" value="1"/>
</dbReference>
<reference evidence="2" key="1">
    <citation type="journal article" date="2015" name="MBio">
        <title>Genome-resolved metagenomic analysis reveals roles for candidate phyla and other microbial community members in biogeochemical transformations in oil reservoirs.</title>
        <authorList>
            <person name="Hu P."/>
            <person name="Tom L."/>
            <person name="Singh A."/>
            <person name="Thomas B.C."/>
            <person name="Baker B.J."/>
            <person name="Piceno Y.M."/>
            <person name="Andersen G.L."/>
            <person name="Banfield J.F."/>
        </authorList>
    </citation>
    <scope>NUCLEOTIDE SEQUENCE [LARGE SCALE GENOMIC DNA]</scope>
    <source>
        <strain evidence="2">56_747</strain>
    </source>
</reference>
<reference evidence="3 4" key="2">
    <citation type="journal article" date="2015" name="MBio">
        <title>Genome-Resolved Metagenomic Analysis Reveals Roles for Candidate Phyla and Other Microbial Community Members in Biogeochemical Transformations in Oil Reservoirs.</title>
        <authorList>
            <person name="Hu P."/>
            <person name="Tom L."/>
            <person name="Singh A."/>
            <person name="Thomas B.C."/>
            <person name="Baker B.J."/>
            <person name="Piceno Y.M."/>
            <person name="Andersen G.L."/>
            <person name="Banfield J.F."/>
        </authorList>
    </citation>
    <scope>NUCLEOTIDE SEQUENCE [LARGE SCALE GENOMIC DNA]</scope>
    <source>
        <strain evidence="1">57_489</strain>
    </source>
</reference>
<dbReference type="Proteomes" id="UP000053961">
    <property type="component" value="Unassembled WGS sequence"/>
</dbReference>
<dbReference type="Pfam" id="PF05626">
    <property type="entry name" value="DUF790"/>
    <property type="match status" value="1"/>
</dbReference>
<evidence type="ECO:0000313" key="3">
    <source>
        <dbReference type="Proteomes" id="UP000053961"/>
    </source>
</evidence>
<proteinExistence type="predicted"/>
<dbReference type="PIRSF" id="PIRSF019435">
    <property type="entry name" value="UCP019435"/>
    <property type="match status" value="1"/>
</dbReference>
<dbReference type="PATRIC" id="fig|301375.6.peg.541"/>
<protein>
    <recommendedName>
        <fullName evidence="5">DUF790 family protein</fullName>
    </recommendedName>
</protein>
<dbReference type="EMBL" id="LGHB01000022">
    <property type="protein sequence ID" value="KUK95980.1"/>
    <property type="molecule type" value="Genomic_DNA"/>
</dbReference>
<dbReference type="Proteomes" id="UP000057043">
    <property type="component" value="Unassembled WGS sequence"/>
</dbReference>